<feature type="transmembrane region" description="Helical" evidence="12">
    <location>
        <begin position="20"/>
        <end position="42"/>
    </location>
</feature>
<dbReference type="STRING" id="903984.BCR21_06960"/>
<dbReference type="GO" id="GO:0000271">
    <property type="term" value="P:polysaccharide biosynthetic process"/>
    <property type="evidence" value="ECO:0007669"/>
    <property type="project" value="UniProtKB-KW"/>
</dbReference>
<evidence type="ECO:0000256" key="6">
    <source>
        <dbReference type="ARBA" id="ARBA00022692"/>
    </source>
</evidence>
<dbReference type="GO" id="GO:0005886">
    <property type="term" value="C:plasma membrane"/>
    <property type="evidence" value="ECO:0007669"/>
    <property type="project" value="UniProtKB-SubCell"/>
</dbReference>
<keyword evidence="8 12" id="KW-1133">Transmembrane helix</keyword>
<evidence type="ECO:0000256" key="7">
    <source>
        <dbReference type="ARBA" id="ARBA00022903"/>
    </source>
</evidence>
<comment type="subcellular location">
    <subcellularLocation>
        <location evidence="1">Cell membrane</location>
        <topology evidence="1">Multi-pass membrane protein</topology>
    </subcellularLocation>
</comment>
<comment type="caution">
    <text evidence="14">The sequence shown here is derived from an EMBL/GenBank/DDBJ whole genome shotgun (WGS) entry which is preliminary data.</text>
</comment>
<reference evidence="15" key="1">
    <citation type="submission" date="2016-09" db="EMBL/GenBank/DDBJ databases">
        <authorList>
            <person name="Gulvik C.A."/>
        </authorList>
    </citation>
    <scope>NUCLEOTIDE SEQUENCE [LARGE SCALE GENOMIC DNA]</scope>
    <source>
        <strain evidence="15">DSM 23328</strain>
    </source>
</reference>
<comment type="function">
    <text evidence="11">Required for CpsD phosphorylation. Involved in the regulation of capsular polysaccharide biosynthesis. May be part of a complex that directs the coordinated polymerization and export to the cell surface of the capsular polysaccharide.</text>
</comment>
<dbReference type="Proteomes" id="UP000094068">
    <property type="component" value="Unassembled WGS sequence"/>
</dbReference>
<dbReference type="InterPro" id="IPR050445">
    <property type="entry name" value="Bact_polysacc_biosynth/exp"/>
</dbReference>
<dbReference type="InterPro" id="IPR003856">
    <property type="entry name" value="LPS_length_determ_N"/>
</dbReference>
<protein>
    <recommendedName>
        <fullName evidence="4">Capsular polysaccharide biosynthesis protein CpsC</fullName>
    </recommendedName>
</protein>
<accession>A0A1E5GH09</accession>
<comment type="pathway">
    <text evidence="2">Capsule biogenesis; capsule polysaccharide biosynthesis.</text>
</comment>
<evidence type="ECO:0000256" key="9">
    <source>
        <dbReference type="ARBA" id="ARBA00023136"/>
    </source>
</evidence>
<dbReference type="GO" id="GO:0004713">
    <property type="term" value="F:protein tyrosine kinase activity"/>
    <property type="evidence" value="ECO:0007669"/>
    <property type="project" value="TreeGrafter"/>
</dbReference>
<organism evidence="14 15">
    <name type="scientific">Enterococcus ureasiticus</name>
    <dbReference type="NCBI Taxonomy" id="903984"/>
    <lineage>
        <taxon>Bacteria</taxon>
        <taxon>Bacillati</taxon>
        <taxon>Bacillota</taxon>
        <taxon>Bacilli</taxon>
        <taxon>Lactobacillales</taxon>
        <taxon>Enterococcaceae</taxon>
        <taxon>Enterococcus</taxon>
    </lineage>
</organism>
<dbReference type="Pfam" id="PF02706">
    <property type="entry name" value="Wzz"/>
    <property type="match status" value="1"/>
</dbReference>
<proteinExistence type="inferred from homology"/>
<gene>
    <name evidence="14" type="ORF">BCR21_06960</name>
</gene>
<evidence type="ECO:0000256" key="2">
    <source>
        <dbReference type="ARBA" id="ARBA00005132"/>
    </source>
</evidence>
<dbReference type="EMBL" id="MIJZ01000012">
    <property type="protein sequence ID" value="OEG11969.1"/>
    <property type="molecule type" value="Genomic_DNA"/>
</dbReference>
<evidence type="ECO:0000313" key="14">
    <source>
        <dbReference type="EMBL" id="OEG11969.1"/>
    </source>
</evidence>
<name>A0A1E5GH09_9ENTE</name>
<evidence type="ECO:0000256" key="5">
    <source>
        <dbReference type="ARBA" id="ARBA00022475"/>
    </source>
</evidence>
<dbReference type="PANTHER" id="PTHR32309">
    <property type="entry name" value="TYROSINE-PROTEIN KINASE"/>
    <property type="match status" value="1"/>
</dbReference>
<evidence type="ECO:0000256" key="4">
    <source>
        <dbReference type="ARBA" id="ARBA00020739"/>
    </source>
</evidence>
<dbReference type="AlphaFoldDB" id="A0A1E5GH09"/>
<dbReference type="PANTHER" id="PTHR32309:SF13">
    <property type="entry name" value="FERRIC ENTEROBACTIN TRANSPORT PROTEIN FEPE"/>
    <property type="match status" value="1"/>
</dbReference>
<evidence type="ECO:0000256" key="11">
    <source>
        <dbReference type="ARBA" id="ARBA00045736"/>
    </source>
</evidence>
<keyword evidence="6 12" id="KW-0812">Transmembrane</keyword>
<keyword evidence="9 12" id="KW-0472">Membrane</keyword>
<evidence type="ECO:0000256" key="12">
    <source>
        <dbReference type="SAM" id="Phobius"/>
    </source>
</evidence>
<keyword evidence="15" id="KW-1185">Reference proteome</keyword>
<evidence type="ECO:0000256" key="10">
    <source>
        <dbReference type="ARBA" id="ARBA00023169"/>
    </source>
</evidence>
<evidence type="ECO:0000313" key="15">
    <source>
        <dbReference type="Proteomes" id="UP000094068"/>
    </source>
</evidence>
<dbReference type="RefSeq" id="WP_069645822.1">
    <property type="nucleotide sequence ID" value="NZ_MIJZ01000012.1"/>
</dbReference>
<evidence type="ECO:0000259" key="13">
    <source>
        <dbReference type="Pfam" id="PF02706"/>
    </source>
</evidence>
<keyword evidence="7" id="KW-0972">Capsule biogenesis/degradation</keyword>
<comment type="similarity">
    <text evidence="3">Belongs to the CpsC/CapA family.</text>
</comment>
<evidence type="ECO:0000256" key="8">
    <source>
        <dbReference type="ARBA" id="ARBA00022989"/>
    </source>
</evidence>
<feature type="domain" description="Polysaccharide chain length determinant N-terminal" evidence="13">
    <location>
        <begin position="6"/>
        <end position="83"/>
    </location>
</feature>
<keyword evidence="10" id="KW-0270">Exopolysaccharide synthesis</keyword>
<evidence type="ECO:0000256" key="3">
    <source>
        <dbReference type="ARBA" id="ARBA00006683"/>
    </source>
</evidence>
<feature type="transmembrane region" description="Helical" evidence="12">
    <location>
        <begin position="181"/>
        <end position="201"/>
    </location>
</feature>
<evidence type="ECO:0000256" key="1">
    <source>
        <dbReference type="ARBA" id="ARBA00004651"/>
    </source>
</evidence>
<keyword evidence="5" id="KW-1003">Cell membrane</keyword>
<sequence>MKEVKEIDLYSLVVTVKKNIWIVLVSMFVFTSIAAVYTFFIVTPTYKSAAQMLVKLPATEEGEELTVNDINVNLMFINTYKDFAKKGNLISHEVHQRLQDTTMNTLSEKELSNMVVLNNTSNSQLLTLKAEADSPYVAAEVANLTAEVFKEKADEVMGVDKLMVIAEATPDTNPSSPNSKMYLVIGLLLGLIFGTVLAIVIEFLDDTVKSELDIESMDLLVLAQIAEMDVSRGFNSLEGKSKRTAKTRK</sequence>